<gene>
    <name evidence="2" type="ORF">EVAR_60153_1</name>
</gene>
<dbReference type="AlphaFoldDB" id="A0A4C2A4V8"/>
<feature type="chain" id="PRO_5020041699" evidence="1">
    <location>
        <begin position="27"/>
        <end position="172"/>
    </location>
</feature>
<organism evidence="2 3">
    <name type="scientific">Eumeta variegata</name>
    <name type="common">Bagworm moth</name>
    <name type="synonym">Eumeta japonica</name>
    <dbReference type="NCBI Taxonomy" id="151549"/>
    <lineage>
        <taxon>Eukaryota</taxon>
        <taxon>Metazoa</taxon>
        <taxon>Ecdysozoa</taxon>
        <taxon>Arthropoda</taxon>
        <taxon>Hexapoda</taxon>
        <taxon>Insecta</taxon>
        <taxon>Pterygota</taxon>
        <taxon>Neoptera</taxon>
        <taxon>Endopterygota</taxon>
        <taxon>Lepidoptera</taxon>
        <taxon>Glossata</taxon>
        <taxon>Ditrysia</taxon>
        <taxon>Tineoidea</taxon>
        <taxon>Psychidae</taxon>
        <taxon>Oiketicinae</taxon>
        <taxon>Eumeta</taxon>
    </lineage>
</organism>
<keyword evidence="3" id="KW-1185">Reference proteome</keyword>
<accession>A0A4C2A4V8</accession>
<reference evidence="2 3" key="1">
    <citation type="journal article" date="2019" name="Commun. Biol.">
        <title>The bagworm genome reveals a unique fibroin gene that provides high tensile strength.</title>
        <authorList>
            <person name="Kono N."/>
            <person name="Nakamura H."/>
            <person name="Ohtoshi R."/>
            <person name="Tomita M."/>
            <person name="Numata K."/>
            <person name="Arakawa K."/>
        </authorList>
    </citation>
    <scope>NUCLEOTIDE SEQUENCE [LARGE SCALE GENOMIC DNA]</scope>
</reference>
<evidence type="ECO:0000313" key="3">
    <source>
        <dbReference type="Proteomes" id="UP000299102"/>
    </source>
</evidence>
<dbReference type="Proteomes" id="UP000299102">
    <property type="component" value="Unassembled WGS sequence"/>
</dbReference>
<feature type="signal peptide" evidence="1">
    <location>
        <begin position="1"/>
        <end position="26"/>
    </location>
</feature>
<proteinExistence type="predicted"/>
<evidence type="ECO:0000313" key="2">
    <source>
        <dbReference type="EMBL" id="GBP94802.1"/>
    </source>
</evidence>
<comment type="caution">
    <text evidence="2">The sequence shown here is derived from an EMBL/GenBank/DDBJ whole genome shotgun (WGS) entry which is preliminary data.</text>
</comment>
<keyword evidence="1" id="KW-0732">Signal</keyword>
<name>A0A4C2A4V8_EUMVA</name>
<sequence length="172" mass="17715">MIAVTGRVPVGLAVVTLPVVLSLASAAGDQTKSRGFESVQYSAQPTETEVEATRSSLTSSTGISFRTPLGLPGICPLKGVAPSAQLGPPTLSRTNIGGGFATRCGVGSGDAARHLKVVFAAACLDSAIAYRPCGLQQLGRSPPANWRGINRTSRFAGRCCRNISLLGFLGRS</sequence>
<evidence type="ECO:0000256" key="1">
    <source>
        <dbReference type="SAM" id="SignalP"/>
    </source>
</evidence>
<protein>
    <submittedName>
        <fullName evidence="2">Uncharacterized protein</fullName>
    </submittedName>
</protein>
<dbReference type="EMBL" id="BGZK01002547">
    <property type="protein sequence ID" value="GBP94802.1"/>
    <property type="molecule type" value="Genomic_DNA"/>
</dbReference>